<evidence type="ECO:0000313" key="2">
    <source>
        <dbReference type="EMBL" id="CAL1407244.1"/>
    </source>
</evidence>
<keyword evidence="3" id="KW-1185">Reference proteome</keyword>
<keyword evidence="1" id="KW-1133">Transmembrane helix</keyword>
<dbReference type="AlphaFoldDB" id="A0AAV2GAL6"/>
<gene>
    <name evidence="2" type="ORF">LTRI10_LOCUS46923</name>
</gene>
<sequence>MQRLRSRALFGSMQLPHLKKKALNSFAAVQDTYLSTKDTFERHRVVFTIGTSVASVATAWIGYTLRHLHESKVEQRLESIEKAMQNNQTLEHAELKKLVDPGSSRYATYIATIGTTFVLGYGFGWRGGRWYANRKFRQEQMKLMGQITPRKWELMGKIKSRGLGLQALRRGLSRSRSSDMATKPHDKRP</sequence>
<dbReference type="PANTHER" id="PTHR36703:SF1">
    <property type="entry name" value="TRIACYLGLYCEROL LIPASE-LIKE PROTEIN"/>
    <property type="match status" value="1"/>
</dbReference>
<evidence type="ECO:0000256" key="1">
    <source>
        <dbReference type="SAM" id="Phobius"/>
    </source>
</evidence>
<feature type="transmembrane region" description="Helical" evidence="1">
    <location>
        <begin position="106"/>
        <end position="125"/>
    </location>
</feature>
<keyword evidence="1" id="KW-0472">Membrane</keyword>
<reference evidence="2 3" key="1">
    <citation type="submission" date="2024-04" db="EMBL/GenBank/DDBJ databases">
        <authorList>
            <person name="Fracassetti M."/>
        </authorList>
    </citation>
    <scope>NUCLEOTIDE SEQUENCE [LARGE SCALE GENOMIC DNA]</scope>
</reference>
<organism evidence="2 3">
    <name type="scientific">Linum trigynum</name>
    <dbReference type="NCBI Taxonomy" id="586398"/>
    <lineage>
        <taxon>Eukaryota</taxon>
        <taxon>Viridiplantae</taxon>
        <taxon>Streptophyta</taxon>
        <taxon>Embryophyta</taxon>
        <taxon>Tracheophyta</taxon>
        <taxon>Spermatophyta</taxon>
        <taxon>Magnoliopsida</taxon>
        <taxon>eudicotyledons</taxon>
        <taxon>Gunneridae</taxon>
        <taxon>Pentapetalae</taxon>
        <taxon>rosids</taxon>
        <taxon>fabids</taxon>
        <taxon>Malpighiales</taxon>
        <taxon>Linaceae</taxon>
        <taxon>Linum</taxon>
    </lineage>
</organism>
<protein>
    <submittedName>
        <fullName evidence="2">Uncharacterized protein</fullName>
    </submittedName>
</protein>
<accession>A0AAV2GAL6</accession>
<dbReference type="Proteomes" id="UP001497516">
    <property type="component" value="Chromosome 8"/>
</dbReference>
<dbReference type="PANTHER" id="PTHR36703">
    <property type="entry name" value="TRIACYLGLYCEROL LIPASE-LIKE PROTEIN"/>
    <property type="match status" value="1"/>
</dbReference>
<evidence type="ECO:0000313" key="3">
    <source>
        <dbReference type="Proteomes" id="UP001497516"/>
    </source>
</evidence>
<feature type="transmembrane region" description="Helical" evidence="1">
    <location>
        <begin position="45"/>
        <end position="63"/>
    </location>
</feature>
<proteinExistence type="predicted"/>
<dbReference type="EMBL" id="OZ034821">
    <property type="protein sequence ID" value="CAL1407244.1"/>
    <property type="molecule type" value="Genomic_DNA"/>
</dbReference>
<keyword evidence="1" id="KW-0812">Transmembrane</keyword>
<name>A0AAV2GAL6_9ROSI</name>